<keyword evidence="4 7" id="KW-0812">Transmembrane</keyword>
<dbReference type="Pfam" id="PF02472">
    <property type="entry name" value="ExbD"/>
    <property type="match status" value="1"/>
</dbReference>
<protein>
    <submittedName>
        <fullName evidence="10">Biopolymer transporter ExbD</fullName>
    </submittedName>
</protein>
<evidence type="ECO:0000256" key="2">
    <source>
        <dbReference type="ARBA" id="ARBA00005811"/>
    </source>
</evidence>
<evidence type="ECO:0000256" key="9">
    <source>
        <dbReference type="SAM" id="Phobius"/>
    </source>
</evidence>
<evidence type="ECO:0000256" key="1">
    <source>
        <dbReference type="ARBA" id="ARBA00004162"/>
    </source>
</evidence>
<evidence type="ECO:0000256" key="5">
    <source>
        <dbReference type="ARBA" id="ARBA00022989"/>
    </source>
</evidence>
<comment type="similarity">
    <text evidence="2 7">Belongs to the ExbD/TolR family.</text>
</comment>
<comment type="subcellular location">
    <subcellularLocation>
        <location evidence="1">Cell membrane</location>
        <topology evidence="1">Single-pass membrane protein</topology>
    </subcellularLocation>
    <subcellularLocation>
        <location evidence="7">Cell membrane</location>
        <topology evidence="7">Single-pass type II membrane protein</topology>
    </subcellularLocation>
</comment>
<keyword evidence="3" id="KW-1003">Cell membrane</keyword>
<keyword evidence="7" id="KW-0653">Protein transport</keyword>
<evidence type="ECO:0000256" key="7">
    <source>
        <dbReference type="RuleBase" id="RU003879"/>
    </source>
</evidence>
<keyword evidence="6 9" id="KW-0472">Membrane</keyword>
<sequence length="99" mass="10382">MAFGKLSDEGTINPSEINMIPMIDVMLVLLIVFMITAPCSPTPSSSSCQRPAASSTSQTSRTSTSPSMGPARSTGTISRSTKPPCSPRWRAPARPRGAA</sequence>
<gene>
    <name evidence="10" type="ORF">H2136_14520</name>
</gene>
<organism evidence="10">
    <name type="scientific">Aeromonas hydrophila</name>
    <dbReference type="NCBI Taxonomy" id="644"/>
    <lineage>
        <taxon>Bacteria</taxon>
        <taxon>Pseudomonadati</taxon>
        <taxon>Pseudomonadota</taxon>
        <taxon>Gammaproteobacteria</taxon>
        <taxon>Aeromonadales</taxon>
        <taxon>Aeromonadaceae</taxon>
        <taxon>Aeromonas</taxon>
    </lineage>
</organism>
<proteinExistence type="inferred from homology"/>
<evidence type="ECO:0000256" key="6">
    <source>
        <dbReference type="ARBA" id="ARBA00023136"/>
    </source>
</evidence>
<comment type="caution">
    <text evidence="10">The sequence shown here is derived from an EMBL/GenBank/DDBJ whole genome shotgun (WGS) entry which is preliminary data.</text>
</comment>
<evidence type="ECO:0000256" key="8">
    <source>
        <dbReference type="SAM" id="MobiDB-lite"/>
    </source>
</evidence>
<accession>A0A926FPM4</accession>
<name>A0A926FPM4_AERHY</name>
<dbReference type="GO" id="GO:0005886">
    <property type="term" value="C:plasma membrane"/>
    <property type="evidence" value="ECO:0007669"/>
    <property type="project" value="UniProtKB-SubCell"/>
</dbReference>
<dbReference type="PANTHER" id="PTHR30558">
    <property type="entry name" value="EXBD MEMBRANE COMPONENT OF PMF-DRIVEN MACROMOLECULE IMPORT SYSTEM"/>
    <property type="match status" value="1"/>
</dbReference>
<keyword evidence="5 9" id="KW-1133">Transmembrane helix</keyword>
<evidence type="ECO:0000256" key="4">
    <source>
        <dbReference type="ARBA" id="ARBA00022692"/>
    </source>
</evidence>
<feature type="compositionally biased region" description="Low complexity" evidence="8">
    <location>
        <begin position="40"/>
        <end position="67"/>
    </location>
</feature>
<dbReference type="EMBL" id="JACLAN010000007">
    <property type="protein sequence ID" value="MBC8674103.1"/>
    <property type="molecule type" value="Genomic_DNA"/>
</dbReference>
<reference evidence="10" key="1">
    <citation type="submission" date="2020-07" db="EMBL/GenBank/DDBJ databases">
        <title>Carbapenem Resistant Aeromonas hydrophila Carrying blacphA7 Isolated from Two Solid Organ Transplant Patients.</title>
        <authorList>
            <person name="Hilt E."/>
            <person name="Fitzwater S.P."/>
            <person name="Ward K."/>
            <person name="De St Maurice A."/>
            <person name="Chandrasekaran S."/>
            <person name="Garner O.B."/>
            <person name="Yang S."/>
        </authorList>
    </citation>
    <scope>NUCLEOTIDE SEQUENCE</scope>
    <source>
        <strain evidence="10">B-1</strain>
    </source>
</reference>
<feature type="compositionally biased region" description="Low complexity" evidence="8">
    <location>
        <begin position="87"/>
        <end position="99"/>
    </location>
</feature>
<keyword evidence="7" id="KW-0813">Transport</keyword>
<dbReference type="InterPro" id="IPR003400">
    <property type="entry name" value="ExbD"/>
</dbReference>
<feature type="transmembrane region" description="Helical" evidence="9">
    <location>
        <begin position="20"/>
        <end position="40"/>
    </location>
</feature>
<evidence type="ECO:0000256" key="3">
    <source>
        <dbReference type="ARBA" id="ARBA00022475"/>
    </source>
</evidence>
<evidence type="ECO:0000313" key="10">
    <source>
        <dbReference type="EMBL" id="MBC8674103.1"/>
    </source>
</evidence>
<dbReference type="AlphaFoldDB" id="A0A926FPM4"/>
<dbReference type="GO" id="GO:0015031">
    <property type="term" value="P:protein transport"/>
    <property type="evidence" value="ECO:0007669"/>
    <property type="project" value="UniProtKB-KW"/>
</dbReference>
<dbReference type="GO" id="GO:0022857">
    <property type="term" value="F:transmembrane transporter activity"/>
    <property type="evidence" value="ECO:0007669"/>
    <property type="project" value="InterPro"/>
</dbReference>
<feature type="region of interest" description="Disordered" evidence="8">
    <location>
        <begin position="40"/>
        <end position="99"/>
    </location>
</feature>